<dbReference type="Gene3D" id="2.40.420.20">
    <property type="match status" value="1"/>
</dbReference>
<dbReference type="InterPro" id="IPR058624">
    <property type="entry name" value="MdtA-like_HH"/>
</dbReference>
<dbReference type="PANTHER" id="PTHR30469:SF11">
    <property type="entry name" value="BLL4320 PROTEIN"/>
    <property type="match status" value="1"/>
</dbReference>
<dbReference type="OrthoDB" id="9813967at2"/>
<dbReference type="GO" id="GO:0015562">
    <property type="term" value="F:efflux transmembrane transporter activity"/>
    <property type="evidence" value="ECO:0007669"/>
    <property type="project" value="TreeGrafter"/>
</dbReference>
<dbReference type="Pfam" id="PF25917">
    <property type="entry name" value="BSH_RND"/>
    <property type="match status" value="1"/>
</dbReference>
<dbReference type="Pfam" id="PF25876">
    <property type="entry name" value="HH_MFP_RND"/>
    <property type="match status" value="1"/>
</dbReference>
<feature type="compositionally biased region" description="Low complexity" evidence="2">
    <location>
        <begin position="378"/>
        <end position="393"/>
    </location>
</feature>
<dbReference type="SUPFAM" id="SSF111369">
    <property type="entry name" value="HlyD-like secretion proteins"/>
    <property type="match status" value="1"/>
</dbReference>
<evidence type="ECO:0000259" key="3">
    <source>
        <dbReference type="Pfam" id="PF25876"/>
    </source>
</evidence>
<evidence type="ECO:0000313" key="6">
    <source>
        <dbReference type="Proteomes" id="UP000470384"/>
    </source>
</evidence>
<dbReference type="Gene3D" id="2.40.30.170">
    <property type="match status" value="1"/>
</dbReference>
<evidence type="ECO:0000256" key="2">
    <source>
        <dbReference type="SAM" id="MobiDB-lite"/>
    </source>
</evidence>
<dbReference type="GeneID" id="300654271"/>
<evidence type="ECO:0000313" key="5">
    <source>
        <dbReference type="EMBL" id="NBG96885.1"/>
    </source>
</evidence>
<dbReference type="Proteomes" id="UP000470384">
    <property type="component" value="Unassembled WGS sequence"/>
</dbReference>
<name>A0A845QDY7_9HYPH</name>
<dbReference type="InterPro" id="IPR058625">
    <property type="entry name" value="MdtA-like_BSH"/>
</dbReference>
<dbReference type="GO" id="GO:1990281">
    <property type="term" value="C:efflux pump complex"/>
    <property type="evidence" value="ECO:0007669"/>
    <property type="project" value="TreeGrafter"/>
</dbReference>
<dbReference type="NCBIfam" id="TIGR01730">
    <property type="entry name" value="RND_mfp"/>
    <property type="match status" value="1"/>
</dbReference>
<dbReference type="InterPro" id="IPR006143">
    <property type="entry name" value="RND_pump_MFP"/>
</dbReference>
<dbReference type="RefSeq" id="WP_160588888.1">
    <property type="nucleotide sequence ID" value="NZ_BMHN01000001.1"/>
</dbReference>
<protein>
    <submittedName>
        <fullName evidence="5">Efflux RND transporter periplasmic adaptor subunit</fullName>
    </submittedName>
</protein>
<comment type="caution">
    <text evidence="5">The sequence shown here is derived from an EMBL/GenBank/DDBJ whole genome shotgun (WGS) entry which is preliminary data.</text>
</comment>
<comment type="similarity">
    <text evidence="1">Belongs to the membrane fusion protein (MFP) (TC 8.A.1) family.</text>
</comment>
<gene>
    <name evidence="5" type="ORF">GTQ45_14190</name>
</gene>
<keyword evidence="6" id="KW-1185">Reference proteome</keyword>
<dbReference type="PANTHER" id="PTHR30469">
    <property type="entry name" value="MULTIDRUG RESISTANCE PROTEIN MDTA"/>
    <property type="match status" value="1"/>
</dbReference>
<organism evidence="5 6">
    <name type="scientific">Pyruvatibacter mobilis</name>
    <dbReference type="NCBI Taxonomy" id="1712261"/>
    <lineage>
        <taxon>Bacteria</taxon>
        <taxon>Pseudomonadati</taxon>
        <taxon>Pseudomonadota</taxon>
        <taxon>Alphaproteobacteria</taxon>
        <taxon>Hyphomicrobiales</taxon>
        <taxon>Parvibaculaceae</taxon>
        <taxon>Pyruvatibacter</taxon>
    </lineage>
</organism>
<evidence type="ECO:0000256" key="1">
    <source>
        <dbReference type="ARBA" id="ARBA00009477"/>
    </source>
</evidence>
<dbReference type="Gene3D" id="1.10.287.470">
    <property type="entry name" value="Helix hairpin bin"/>
    <property type="match status" value="1"/>
</dbReference>
<sequence>MRGRYLIGLGLLLLAGIVIFFVSGARQAISENIERDKLLPVQAAPLVLQSSYDVSARYAGRITARRSSNLGFERPGLLATVTVDEGAEVKEGDVLASLDTRSLEAQLAQARAAEAEASARLSLADVTVNRQRQLLQRKNVSQQRYDDARFNRQAVQAQLAAARANIRALDVALELASIRAPYDGHVVARMVDEGTVVNAGQPIFRLLESARLEARIGIPASVLDTLTEGTIYQVEVRGELYPAVLSQVLSEVDSETRTATAIFLVEAPFSRVRSGELARVFLTQTIDEAGYWVPIEALTEGRRGLWAIFALVTPEPDEDGTQPGEKERILERRTVQLLHTEADRAYVRGTLSDGEMVVSRGTHRMAPGQRVRLSDGVASAATPAAPAATGSGK</sequence>
<feature type="domain" description="Multidrug resistance protein MdtA-like alpha-helical hairpin" evidence="3">
    <location>
        <begin position="106"/>
        <end position="167"/>
    </location>
</feature>
<reference evidence="5 6" key="1">
    <citation type="journal article" date="2016" name="Int. J. Syst. Evol. Microbiol.">
        <title>Pyruvatibacter mobilis gen. nov., sp. nov., a marine bacterium from the culture broth of Picochlorum sp. 122.</title>
        <authorList>
            <person name="Wang G."/>
            <person name="Tang M."/>
            <person name="Wu H."/>
            <person name="Dai S."/>
            <person name="Li T."/>
            <person name="Chen C."/>
            <person name="He H."/>
            <person name="Fan J."/>
            <person name="Xiang W."/>
            <person name="Li X."/>
        </authorList>
    </citation>
    <scope>NUCLEOTIDE SEQUENCE [LARGE SCALE GENOMIC DNA]</scope>
    <source>
        <strain evidence="5 6">GYP-11</strain>
    </source>
</reference>
<accession>A0A845QDY7</accession>
<feature type="region of interest" description="Disordered" evidence="2">
    <location>
        <begin position="373"/>
        <end position="393"/>
    </location>
</feature>
<feature type="domain" description="Multidrug resistance protein MdtA-like barrel-sandwich hybrid" evidence="4">
    <location>
        <begin position="76"/>
        <end position="204"/>
    </location>
</feature>
<proteinExistence type="inferred from homology"/>
<dbReference type="AlphaFoldDB" id="A0A845QDY7"/>
<evidence type="ECO:0000259" key="4">
    <source>
        <dbReference type="Pfam" id="PF25917"/>
    </source>
</evidence>
<dbReference type="Gene3D" id="2.40.50.100">
    <property type="match status" value="1"/>
</dbReference>
<dbReference type="EMBL" id="WXYQ01000012">
    <property type="protein sequence ID" value="NBG96885.1"/>
    <property type="molecule type" value="Genomic_DNA"/>
</dbReference>